<dbReference type="RefSeq" id="WP_005716658.1">
    <property type="nucleotide sequence ID" value="NZ_AMQX01000003.1"/>
</dbReference>
<evidence type="ECO:0000256" key="1">
    <source>
        <dbReference type="ARBA" id="ARBA00009067"/>
    </source>
</evidence>
<gene>
    <name evidence="4" type="ORF">LRHMDP3_603</name>
</gene>
<dbReference type="EMBL" id="AMQX01000003">
    <property type="protein sequence ID" value="EKS52232.1"/>
    <property type="molecule type" value="Genomic_DNA"/>
</dbReference>
<evidence type="ECO:0000313" key="5">
    <source>
        <dbReference type="Proteomes" id="UP000009352"/>
    </source>
</evidence>
<feature type="transmembrane region" description="Helical" evidence="2">
    <location>
        <begin position="177"/>
        <end position="196"/>
    </location>
</feature>
<reference evidence="4 5" key="1">
    <citation type="journal article" date="2013" name="Genome Announc.">
        <title>Draft Genome Sequence of Staphylococcus simulans UMC-CNS-990, Isolated from a Case of Chronic Bovine Mastitis.</title>
        <authorList>
            <person name="Calcutt M.J."/>
            <person name="Foecking M.F."/>
            <person name="Hsieh H.Y."/>
            <person name="Perry J."/>
            <person name="Stewart G.C."/>
            <person name="Middleton J.R."/>
        </authorList>
    </citation>
    <scope>NUCLEOTIDE SEQUENCE [LARGE SCALE GENOMIC DNA]</scope>
    <source>
        <strain evidence="4 5">LRHMDP3</strain>
    </source>
</reference>
<feature type="transmembrane region" description="Helical" evidence="2">
    <location>
        <begin position="208"/>
        <end position="232"/>
    </location>
</feature>
<dbReference type="GO" id="GO:0004175">
    <property type="term" value="F:endopeptidase activity"/>
    <property type="evidence" value="ECO:0007669"/>
    <property type="project" value="UniProtKB-ARBA"/>
</dbReference>
<keyword evidence="4" id="KW-0378">Hydrolase</keyword>
<comment type="similarity">
    <text evidence="1">Belongs to the UPF0177 family.</text>
</comment>
<dbReference type="Pfam" id="PF02517">
    <property type="entry name" value="Rce1-like"/>
    <property type="match status" value="1"/>
</dbReference>
<feature type="transmembrane region" description="Helical" evidence="2">
    <location>
        <begin position="155"/>
        <end position="171"/>
    </location>
</feature>
<comment type="caution">
    <text evidence="4">The sequence shown here is derived from an EMBL/GenBank/DDBJ whole genome shotgun (WGS) entry which is preliminary data.</text>
</comment>
<dbReference type="PANTHER" id="PTHR39430:SF1">
    <property type="entry name" value="PROTEASE"/>
    <property type="match status" value="1"/>
</dbReference>
<organism evidence="4 5">
    <name type="scientific">Lacticaseibacillus rhamnosus LRHMDP3</name>
    <dbReference type="NCBI Taxonomy" id="1203259"/>
    <lineage>
        <taxon>Bacteria</taxon>
        <taxon>Bacillati</taxon>
        <taxon>Bacillota</taxon>
        <taxon>Bacilli</taxon>
        <taxon>Lactobacillales</taxon>
        <taxon>Lactobacillaceae</taxon>
        <taxon>Lacticaseibacillus</taxon>
    </lineage>
</organism>
<feature type="transmembrane region" description="Helical" evidence="2">
    <location>
        <begin position="47"/>
        <end position="66"/>
    </location>
</feature>
<keyword evidence="2" id="KW-0472">Membrane</keyword>
<proteinExistence type="inferred from homology"/>
<dbReference type="Proteomes" id="UP000009352">
    <property type="component" value="Unassembled WGS sequence"/>
</dbReference>
<keyword evidence="4" id="KW-0645">Protease</keyword>
<dbReference type="PANTHER" id="PTHR39430">
    <property type="entry name" value="MEMBRANE-ASSOCIATED PROTEASE-RELATED"/>
    <property type="match status" value="1"/>
</dbReference>
<dbReference type="InterPro" id="IPR003675">
    <property type="entry name" value="Rce1/LyrA-like_dom"/>
</dbReference>
<dbReference type="GO" id="GO:0006508">
    <property type="term" value="P:proteolysis"/>
    <property type="evidence" value="ECO:0007669"/>
    <property type="project" value="UniProtKB-KW"/>
</dbReference>
<feature type="domain" description="CAAX prenyl protease 2/Lysostaphin resistance protein A-like" evidence="3">
    <location>
        <begin position="121"/>
        <end position="213"/>
    </location>
</feature>
<feature type="transmembrane region" description="Helical" evidence="2">
    <location>
        <begin position="116"/>
        <end position="135"/>
    </location>
</feature>
<feature type="transmembrane region" description="Helical" evidence="2">
    <location>
        <begin position="252"/>
        <end position="271"/>
    </location>
</feature>
<evidence type="ECO:0000313" key="4">
    <source>
        <dbReference type="EMBL" id="EKS52232.1"/>
    </source>
</evidence>
<dbReference type="GO" id="GO:0080120">
    <property type="term" value="P:CAAX-box protein maturation"/>
    <property type="evidence" value="ECO:0007669"/>
    <property type="project" value="UniProtKB-ARBA"/>
</dbReference>
<keyword evidence="2" id="KW-0812">Transmembrane</keyword>
<sequence length="303" mass="33988">MKKEPLASKIFVVGVVSFGWAFIAQIVPTLIGMFGTDTNLLIRDPKYQLLFLYTELIGILSMYFYYHDDVILVPFRGRKLIRSYLKGWVLGLFLFLLVWGSIVTLGGYNIHIVVDVSNLIWLPLFLVGFSIQSMFEELLCRGYVMGYWIKEKRPVLAVIINATLFSSLHIANPHFDWYSAMGLFLFGVVMSELRIINHNILMCGAVHAAWNFFEGTIFGTTVSGLPNIGLVFKSMNKTTSQMLTGGSFGIERSGVSILIYAVLAITLAIIIKKRKTPESLSSTTYLQATAKIKPISSCRTILK</sequence>
<feature type="transmembrane region" description="Helical" evidence="2">
    <location>
        <begin position="12"/>
        <end position="35"/>
    </location>
</feature>
<feature type="transmembrane region" description="Helical" evidence="2">
    <location>
        <begin position="87"/>
        <end position="110"/>
    </location>
</feature>
<dbReference type="AlphaFoldDB" id="A0AB33XWM8"/>
<evidence type="ECO:0000259" key="3">
    <source>
        <dbReference type="Pfam" id="PF02517"/>
    </source>
</evidence>
<evidence type="ECO:0000256" key="2">
    <source>
        <dbReference type="SAM" id="Phobius"/>
    </source>
</evidence>
<keyword evidence="2" id="KW-1133">Transmembrane helix</keyword>
<protein>
    <submittedName>
        <fullName evidence="4">CAAX amino terminal protease family</fullName>
    </submittedName>
</protein>
<accession>A0AB33XWM8</accession>
<name>A0AB33XWM8_LACRH</name>